<dbReference type="EMBL" id="CP133622">
    <property type="protein sequence ID" value="WMV53927.1"/>
    <property type="molecule type" value="Genomic_DNA"/>
</dbReference>
<name>A0AAF0ZVF8_SOLVR</name>
<organism evidence="2 3">
    <name type="scientific">Solanum verrucosum</name>
    <dbReference type="NCBI Taxonomy" id="315347"/>
    <lineage>
        <taxon>Eukaryota</taxon>
        <taxon>Viridiplantae</taxon>
        <taxon>Streptophyta</taxon>
        <taxon>Embryophyta</taxon>
        <taxon>Tracheophyta</taxon>
        <taxon>Spermatophyta</taxon>
        <taxon>Magnoliopsida</taxon>
        <taxon>eudicotyledons</taxon>
        <taxon>Gunneridae</taxon>
        <taxon>Pentapetalae</taxon>
        <taxon>asterids</taxon>
        <taxon>lamiids</taxon>
        <taxon>Solanales</taxon>
        <taxon>Solanaceae</taxon>
        <taxon>Solanoideae</taxon>
        <taxon>Solaneae</taxon>
        <taxon>Solanum</taxon>
    </lineage>
</organism>
<reference evidence="2" key="1">
    <citation type="submission" date="2023-08" db="EMBL/GenBank/DDBJ databases">
        <title>A de novo genome assembly of Solanum verrucosum Schlechtendal, a Mexican diploid species geographically isolated from the other diploid A-genome species in potato relatives.</title>
        <authorList>
            <person name="Hosaka K."/>
        </authorList>
    </citation>
    <scope>NUCLEOTIDE SEQUENCE</scope>
    <source>
        <tissue evidence="2">Young leaves</tissue>
    </source>
</reference>
<keyword evidence="1" id="KW-1133">Transmembrane helix</keyword>
<accession>A0AAF0ZVF8</accession>
<proteinExistence type="predicted"/>
<sequence>MAKMMTQLDLLSKHVMGGGLKSVNAVGTNSGHYSNDTKFETLYNEKVQYLGNQMGDGGGGGVLTPIINNKVGTKNGTRIEIVVGKIGEVEIGEIGRLTKRGMCLPMIVNDQKTNLGQKETKLRKCLQGSSTRSLKVEKKNIRRCRNLNGDSSKVLSGLILLRLLSLNMCKSELSILVIRAPKSDPPKCTMQTLLGLLNQPSYVVFVQACSDDATQRKPPPPDTMLVVDPSTLATEASTLALFVEQTDISTLFLCLILLLLPLLLYVRVARVETDMPGIIDKDIKRALAPLRDMVIRCEGLIKDRGVRLENLTVRLEAQEKAKGGSDAPISMPLKMPSSEPIPSVQPKIVVSVDIDADVDVERAEDDLSEEMNDEYLTSEEHGIAQTLTKMQETKKVIIQEILERSLWETSMVVIILSGIYVPDDASLLETPDKSAPLA</sequence>
<dbReference type="Proteomes" id="UP001234989">
    <property type="component" value="Chromosome 11"/>
</dbReference>
<dbReference type="AlphaFoldDB" id="A0AAF0ZVF8"/>
<keyword evidence="1" id="KW-0472">Membrane</keyword>
<evidence type="ECO:0000256" key="1">
    <source>
        <dbReference type="SAM" id="Phobius"/>
    </source>
</evidence>
<evidence type="ECO:0000313" key="2">
    <source>
        <dbReference type="EMBL" id="WMV53927.1"/>
    </source>
</evidence>
<protein>
    <submittedName>
        <fullName evidence="2">Uncharacterized protein</fullName>
    </submittedName>
</protein>
<gene>
    <name evidence="2" type="ORF">MTR67_047312</name>
</gene>
<feature type="transmembrane region" description="Helical" evidence="1">
    <location>
        <begin position="248"/>
        <end position="266"/>
    </location>
</feature>
<keyword evidence="1" id="KW-0812">Transmembrane</keyword>
<keyword evidence="3" id="KW-1185">Reference proteome</keyword>
<evidence type="ECO:0000313" key="3">
    <source>
        <dbReference type="Proteomes" id="UP001234989"/>
    </source>
</evidence>